<protein>
    <submittedName>
        <fullName evidence="1">Uncharacterized protein</fullName>
    </submittedName>
</protein>
<comment type="caution">
    <text evidence="1">The sequence shown here is derived from an EMBL/GenBank/DDBJ whole genome shotgun (WGS) entry which is preliminary data.</text>
</comment>
<keyword evidence="2" id="KW-1185">Reference proteome</keyword>
<evidence type="ECO:0000313" key="1">
    <source>
        <dbReference type="EMBL" id="TCV90544.1"/>
    </source>
</evidence>
<dbReference type="Proteomes" id="UP000295367">
    <property type="component" value="Unassembled WGS sequence"/>
</dbReference>
<evidence type="ECO:0000313" key="2">
    <source>
        <dbReference type="Proteomes" id="UP000295367"/>
    </source>
</evidence>
<gene>
    <name evidence="1" type="ORF">EDC63_101518</name>
</gene>
<dbReference type="AlphaFoldDB" id="A0A4R3YHR8"/>
<name>A0A4R3YHR8_9PROT</name>
<organism evidence="1 2">
    <name type="scientific">Sulfurirhabdus autotrophica</name>
    <dbReference type="NCBI Taxonomy" id="1706046"/>
    <lineage>
        <taxon>Bacteria</taxon>
        <taxon>Pseudomonadati</taxon>
        <taxon>Pseudomonadota</taxon>
        <taxon>Betaproteobacteria</taxon>
        <taxon>Nitrosomonadales</taxon>
        <taxon>Sulfuricellaceae</taxon>
        <taxon>Sulfurirhabdus</taxon>
    </lineage>
</organism>
<sequence length="202" mass="23208">MNDNDSNLEQILRGTLPLPVWDEWKTIEQARLWQAVSLACNIDPSHFTIQKFPQLNRFFTRPPQHFEDLLLMAKSNIGNSGILKLISKSTEGIEESDVRLSNFVTWLKSIKHQIPMEFPWQQEAITFSNMDWPWGRHETDLLRKLAAAADKFWTLYDPNDQSTAPKKNQVVAWLVSQGVSSNMAEAMATILRVDGLPTRTKK</sequence>
<reference evidence="1 2" key="1">
    <citation type="submission" date="2019-03" db="EMBL/GenBank/DDBJ databases">
        <title>Genomic Encyclopedia of Type Strains, Phase IV (KMG-IV): sequencing the most valuable type-strain genomes for metagenomic binning, comparative biology and taxonomic classification.</title>
        <authorList>
            <person name="Goeker M."/>
        </authorList>
    </citation>
    <scope>NUCLEOTIDE SEQUENCE [LARGE SCALE GENOMIC DNA]</scope>
    <source>
        <strain evidence="1 2">DSM 100309</strain>
    </source>
</reference>
<proteinExistence type="predicted"/>
<accession>A0A4R3YHR8</accession>
<dbReference type="EMBL" id="SMCO01000001">
    <property type="protein sequence ID" value="TCV90544.1"/>
    <property type="molecule type" value="Genomic_DNA"/>
</dbReference>
<dbReference type="RefSeq" id="WP_223248410.1">
    <property type="nucleotide sequence ID" value="NZ_BHVT01000073.1"/>
</dbReference>